<keyword evidence="3" id="KW-1185">Reference proteome</keyword>
<dbReference type="Gene3D" id="3.10.450.50">
    <property type="match status" value="1"/>
</dbReference>
<gene>
    <name evidence="2" type="ORF">ABID16_002679</name>
</gene>
<dbReference type="Pfam" id="PF12680">
    <property type="entry name" value="SnoaL_2"/>
    <property type="match status" value="1"/>
</dbReference>
<reference evidence="2 3" key="1">
    <citation type="submission" date="2024-06" db="EMBL/GenBank/DDBJ databases">
        <title>Genomic Encyclopedia of Type Strains, Phase IV (KMG-IV): sequencing the most valuable type-strain genomes for metagenomic binning, comparative biology and taxonomic classification.</title>
        <authorList>
            <person name="Goeker M."/>
        </authorList>
    </citation>
    <scope>NUCLEOTIDE SEQUENCE [LARGE SCALE GENOMIC DNA]</scope>
    <source>
        <strain evidence="2 3">DSM 29780</strain>
    </source>
</reference>
<dbReference type="RefSeq" id="WP_354556839.1">
    <property type="nucleotide sequence ID" value="NZ_JBEPMB010000003.1"/>
</dbReference>
<evidence type="ECO:0000313" key="3">
    <source>
        <dbReference type="Proteomes" id="UP001549047"/>
    </source>
</evidence>
<protein>
    <submittedName>
        <fullName evidence="2">Ketosteroid isomerase-like protein</fullName>
    </submittedName>
</protein>
<accession>A0ABV2J0R6</accession>
<feature type="domain" description="SnoaL-like" evidence="1">
    <location>
        <begin position="10"/>
        <end position="99"/>
    </location>
</feature>
<organism evidence="2 3">
    <name type="scientific">Rhizobium aquaticum</name>
    <dbReference type="NCBI Taxonomy" id="1549636"/>
    <lineage>
        <taxon>Bacteria</taxon>
        <taxon>Pseudomonadati</taxon>
        <taxon>Pseudomonadota</taxon>
        <taxon>Alphaproteobacteria</taxon>
        <taxon>Hyphomicrobiales</taxon>
        <taxon>Rhizobiaceae</taxon>
        <taxon>Rhizobium/Agrobacterium group</taxon>
        <taxon>Rhizobium</taxon>
    </lineage>
</organism>
<name>A0ABV2J0R6_9HYPH</name>
<proteinExistence type="predicted"/>
<dbReference type="SUPFAM" id="SSF54427">
    <property type="entry name" value="NTF2-like"/>
    <property type="match status" value="1"/>
</dbReference>
<evidence type="ECO:0000313" key="2">
    <source>
        <dbReference type="EMBL" id="MET3614342.1"/>
    </source>
</evidence>
<dbReference type="EMBL" id="JBEPMB010000003">
    <property type="protein sequence ID" value="MET3614342.1"/>
    <property type="molecule type" value="Genomic_DNA"/>
</dbReference>
<sequence length="109" mass="12402">MYFQLPEAIAAYFKADRNTNADALAACFSDDAVVTDERNVYRGRDAIRRWRAEASTKYTYTVTPFAMTTEGHRTVVSSHLVGDFPGSPLDLRYFFVLDKEKIAELEIKP</sequence>
<dbReference type="InterPro" id="IPR037401">
    <property type="entry name" value="SnoaL-like"/>
</dbReference>
<comment type="caution">
    <text evidence="2">The sequence shown here is derived from an EMBL/GenBank/DDBJ whole genome shotgun (WGS) entry which is preliminary data.</text>
</comment>
<evidence type="ECO:0000259" key="1">
    <source>
        <dbReference type="Pfam" id="PF12680"/>
    </source>
</evidence>
<dbReference type="InterPro" id="IPR032710">
    <property type="entry name" value="NTF2-like_dom_sf"/>
</dbReference>
<dbReference type="Proteomes" id="UP001549047">
    <property type="component" value="Unassembled WGS sequence"/>
</dbReference>